<name>A0A5C3FCL6_9BASI</name>
<evidence type="ECO:0000313" key="2">
    <source>
        <dbReference type="Proteomes" id="UP000323386"/>
    </source>
</evidence>
<sequence length="273" mass="29075">MTGLRPRYRRLGVMDPDHAPPRRAYCSVIAWQASAVGELRSLTGAASTSVASALQAHLASTVRCRFRYSTVHCNGREALISIPSDTSGGRDRTRSCLLTGAREQMASELLRDTQPDYRDAQMADGVDRVTPTEAASPSMRYLSLPRLPEELRGSVSPSATGLDMTHPSALGRPTVLDGGQAGAFASQSWCAASQWAARDFFGRPLPTSARIHQFATPEPLIGRDSPFCPASTACISWAPSPAGDPSFAILFGTLSVPPPMATAPPGPAERLIL</sequence>
<accession>A0A5C3FCL6</accession>
<evidence type="ECO:0000313" key="1">
    <source>
        <dbReference type="EMBL" id="SPO42152.1"/>
    </source>
</evidence>
<dbReference type="Proteomes" id="UP000323386">
    <property type="component" value="Unassembled WGS sequence"/>
</dbReference>
<organism evidence="1 2">
    <name type="scientific">Pseudozyma flocculosa</name>
    <dbReference type="NCBI Taxonomy" id="84751"/>
    <lineage>
        <taxon>Eukaryota</taxon>
        <taxon>Fungi</taxon>
        <taxon>Dikarya</taxon>
        <taxon>Basidiomycota</taxon>
        <taxon>Ustilaginomycotina</taxon>
        <taxon>Ustilaginomycetes</taxon>
        <taxon>Ustilaginales</taxon>
        <taxon>Ustilaginaceae</taxon>
        <taxon>Pseudozyma</taxon>
    </lineage>
</organism>
<keyword evidence="2" id="KW-1185">Reference proteome</keyword>
<proteinExistence type="predicted"/>
<gene>
    <name evidence="1" type="ORF">PSFLO_07635</name>
</gene>
<protein>
    <submittedName>
        <fullName evidence="1">Uncharacterized protein</fullName>
    </submittedName>
</protein>
<dbReference type="AlphaFoldDB" id="A0A5C3FCL6"/>
<dbReference type="EMBL" id="OOIP01000039">
    <property type="protein sequence ID" value="SPO42152.1"/>
    <property type="molecule type" value="Genomic_DNA"/>
</dbReference>
<reference evidence="1 2" key="1">
    <citation type="submission" date="2018-03" db="EMBL/GenBank/DDBJ databases">
        <authorList>
            <person name="Guldener U."/>
        </authorList>
    </citation>
    <scope>NUCLEOTIDE SEQUENCE [LARGE SCALE GENOMIC DNA]</scope>
    <source>
        <strain evidence="1 2">DAOM196992</strain>
    </source>
</reference>